<keyword evidence="1" id="KW-0732">Signal</keyword>
<protein>
    <submittedName>
        <fullName evidence="2">Uncharacterized protein</fullName>
    </submittedName>
</protein>
<evidence type="ECO:0000313" key="2">
    <source>
        <dbReference type="EMBL" id="ONH94972.1"/>
    </source>
</evidence>
<dbReference type="Gramene" id="ONH94972">
    <property type="protein sequence ID" value="ONH94972"/>
    <property type="gene ID" value="PRUPE_7G043100"/>
</dbReference>
<accession>A0A251N6M0</accession>
<keyword evidence="3" id="KW-1185">Reference proteome</keyword>
<sequence length="55" mass="6321">MALLLISLRLYSLHALELDKAEHTNKVRKTMTLAAQPTWEQWSWGLACVELVLDL</sequence>
<feature type="signal peptide" evidence="1">
    <location>
        <begin position="1"/>
        <end position="15"/>
    </location>
</feature>
<evidence type="ECO:0000313" key="3">
    <source>
        <dbReference type="Proteomes" id="UP000006882"/>
    </source>
</evidence>
<reference evidence="2 3" key="1">
    <citation type="journal article" date="2013" name="Nat. Genet.">
        <title>The high-quality draft genome of peach (Prunus persica) identifies unique patterns of genetic diversity, domestication and genome evolution.</title>
        <authorList>
            <consortium name="International Peach Genome Initiative"/>
            <person name="Verde I."/>
            <person name="Abbott A.G."/>
            <person name="Scalabrin S."/>
            <person name="Jung S."/>
            <person name="Shu S."/>
            <person name="Marroni F."/>
            <person name="Zhebentyayeva T."/>
            <person name="Dettori M.T."/>
            <person name="Grimwood J."/>
            <person name="Cattonaro F."/>
            <person name="Zuccolo A."/>
            <person name="Rossini L."/>
            <person name="Jenkins J."/>
            <person name="Vendramin E."/>
            <person name="Meisel L.A."/>
            <person name="Decroocq V."/>
            <person name="Sosinski B."/>
            <person name="Prochnik S."/>
            <person name="Mitros T."/>
            <person name="Policriti A."/>
            <person name="Cipriani G."/>
            <person name="Dondini L."/>
            <person name="Ficklin S."/>
            <person name="Goodstein D.M."/>
            <person name="Xuan P."/>
            <person name="Del Fabbro C."/>
            <person name="Aramini V."/>
            <person name="Copetti D."/>
            <person name="Gonzalez S."/>
            <person name="Horner D.S."/>
            <person name="Falchi R."/>
            <person name="Lucas S."/>
            <person name="Mica E."/>
            <person name="Maldonado J."/>
            <person name="Lazzari B."/>
            <person name="Bielenberg D."/>
            <person name="Pirona R."/>
            <person name="Miculan M."/>
            <person name="Barakat A."/>
            <person name="Testolin R."/>
            <person name="Stella A."/>
            <person name="Tartarini S."/>
            <person name="Tonutti P."/>
            <person name="Arus P."/>
            <person name="Orellana A."/>
            <person name="Wells C."/>
            <person name="Main D."/>
            <person name="Vizzotto G."/>
            <person name="Silva H."/>
            <person name="Salamini F."/>
            <person name="Schmutz J."/>
            <person name="Morgante M."/>
            <person name="Rokhsar D.S."/>
        </authorList>
    </citation>
    <scope>NUCLEOTIDE SEQUENCE [LARGE SCALE GENOMIC DNA]</scope>
    <source>
        <strain evidence="3">cv. Nemared</strain>
    </source>
</reference>
<evidence type="ECO:0000256" key="1">
    <source>
        <dbReference type="SAM" id="SignalP"/>
    </source>
</evidence>
<dbReference type="AlphaFoldDB" id="A0A251N6M0"/>
<name>A0A251N6M0_PRUPE</name>
<feature type="chain" id="PRO_5012490593" evidence="1">
    <location>
        <begin position="16"/>
        <end position="55"/>
    </location>
</feature>
<organism evidence="2 3">
    <name type="scientific">Prunus persica</name>
    <name type="common">Peach</name>
    <name type="synonym">Amygdalus persica</name>
    <dbReference type="NCBI Taxonomy" id="3760"/>
    <lineage>
        <taxon>Eukaryota</taxon>
        <taxon>Viridiplantae</taxon>
        <taxon>Streptophyta</taxon>
        <taxon>Embryophyta</taxon>
        <taxon>Tracheophyta</taxon>
        <taxon>Spermatophyta</taxon>
        <taxon>Magnoliopsida</taxon>
        <taxon>eudicotyledons</taxon>
        <taxon>Gunneridae</taxon>
        <taxon>Pentapetalae</taxon>
        <taxon>rosids</taxon>
        <taxon>fabids</taxon>
        <taxon>Rosales</taxon>
        <taxon>Rosaceae</taxon>
        <taxon>Amygdaloideae</taxon>
        <taxon>Amygdaleae</taxon>
        <taxon>Prunus</taxon>
    </lineage>
</organism>
<dbReference type="EMBL" id="CM007657">
    <property type="protein sequence ID" value="ONH94972.1"/>
    <property type="molecule type" value="Genomic_DNA"/>
</dbReference>
<dbReference type="Proteomes" id="UP000006882">
    <property type="component" value="Chromosome G7"/>
</dbReference>
<gene>
    <name evidence="2" type="ORF">PRUPE_7G043100</name>
</gene>
<proteinExistence type="predicted"/>